<dbReference type="SMART" id="SM00478">
    <property type="entry name" value="ENDO3c"/>
    <property type="match status" value="1"/>
</dbReference>
<dbReference type="Proteomes" id="UP000763447">
    <property type="component" value="Unassembled WGS sequence"/>
</dbReference>
<keyword evidence="4" id="KW-0411">Iron-sulfur</keyword>
<dbReference type="EMBL" id="JAAXLJ010000010">
    <property type="protein sequence ID" value="NLR18664.1"/>
    <property type="molecule type" value="Genomic_DNA"/>
</dbReference>
<protein>
    <recommendedName>
        <fullName evidence="5">HhH-GPD domain-containing protein</fullName>
    </recommendedName>
</protein>
<evidence type="ECO:0000256" key="3">
    <source>
        <dbReference type="ARBA" id="ARBA00023004"/>
    </source>
</evidence>
<gene>
    <name evidence="6" type="ORF">HC026_06965</name>
</gene>
<dbReference type="InterPro" id="IPR011257">
    <property type="entry name" value="DNA_glycosylase"/>
</dbReference>
<comment type="caution">
    <text evidence="6">The sequence shown here is derived from an EMBL/GenBank/DDBJ whole genome shotgun (WGS) entry which is preliminary data.</text>
</comment>
<organism evidence="6 7">
    <name type="scientific">Secundilactobacillus angelensis</name>
    <dbReference type="NCBI Taxonomy" id="2722706"/>
    <lineage>
        <taxon>Bacteria</taxon>
        <taxon>Bacillati</taxon>
        <taxon>Bacillota</taxon>
        <taxon>Bacilli</taxon>
        <taxon>Lactobacillales</taxon>
        <taxon>Lactobacillaceae</taxon>
        <taxon>Secundilactobacillus</taxon>
    </lineage>
</organism>
<evidence type="ECO:0000256" key="2">
    <source>
        <dbReference type="ARBA" id="ARBA00022723"/>
    </source>
</evidence>
<keyword evidence="2" id="KW-0479">Metal-binding</keyword>
<reference evidence="6 7" key="1">
    <citation type="submission" date="2020-04" db="EMBL/GenBank/DDBJ databases">
        <title>A novel species of genus Lactobacillus that was isolated from fermented food Zha-chili.</title>
        <authorList>
            <person name="Zhang Z."/>
        </authorList>
    </citation>
    <scope>NUCLEOTIDE SEQUENCE [LARGE SCALE GENOMIC DNA]</scope>
    <source>
        <strain evidence="7">HBUAS51383</strain>
    </source>
</reference>
<feature type="domain" description="HhH-GPD" evidence="5">
    <location>
        <begin position="58"/>
        <end position="216"/>
    </location>
</feature>
<evidence type="ECO:0000313" key="7">
    <source>
        <dbReference type="Proteomes" id="UP000763447"/>
    </source>
</evidence>
<evidence type="ECO:0000256" key="1">
    <source>
        <dbReference type="ARBA" id="ARBA00022485"/>
    </source>
</evidence>
<keyword evidence="1" id="KW-0004">4Fe-4S</keyword>
<evidence type="ECO:0000259" key="5">
    <source>
        <dbReference type="SMART" id="SM00478"/>
    </source>
</evidence>
<proteinExistence type="predicted"/>
<dbReference type="Pfam" id="PF00730">
    <property type="entry name" value="HhH-GPD"/>
    <property type="match status" value="1"/>
</dbReference>
<keyword evidence="3" id="KW-0408">Iron</keyword>
<dbReference type="CDD" id="cd00056">
    <property type="entry name" value="ENDO3c"/>
    <property type="match status" value="1"/>
</dbReference>
<evidence type="ECO:0000313" key="6">
    <source>
        <dbReference type="EMBL" id="NLR18664.1"/>
    </source>
</evidence>
<evidence type="ECO:0000256" key="4">
    <source>
        <dbReference type="ARBA" id="ARBA00023014"/>
    </source>
</evidence>
<keyword evidence="7" id="KW-1185">Reference proteome</keyword>
<dbReference type="PANTHER" id="PTHR10359">
    <property type="entry name" value="A/G-SPECIFIC ADENINE GLYCOSYLASE/ENDONUCLEASE III"/>
    <property type="match status" value="1"/>
</dbReference>
<dbReference type="PANTHER" id="PTHR10359:SF19">
    <property type="entry name" value="DNA REPAIR GLYCOSYLASE MJ1434-RELATED"/>
    <property type="match status" value="1"/>
</dbReference>
<accession>A0ABX1KYF6</accession>
<name>A0ABX1KYF6_9LACO</name>
<dbReference type="InterPro" id="IPR003265">
    <property type="entry name" value="HhH-GPD_domain"/>
</dbReference>
<dbReference type="Gene3D" id="1.10.340.30">
    <property type="entry name" value="Hypothetical protein, domain 2"/>
    <property type="match status" value="1"/>
</dbReference>
<dbReference type="SUPFAM" id="SSF48150">
    <property type="entry name" value="DNA-glycosylase"/>
    <property type="match status" value="1"/>
</dbReference>
<sequence>MKRHFCFSISCKLWVVTREVFAISIEINWLYQTLLTHMGPSGWWPADDKRDIIVGAILVQNTAWQNADVGLNNLKHRTRLDPEAVLALTQTELIDLIRASGFYRNKAKAIHSVFQWFNDRSWDYAGIATSATQAELRKQLLALPGVGQETADVYLVYIFDLPTFIADSYTRRLFKHLGYQQTDSYQHLKKQVSLPSNFTAEMAQDFHGQLDEFGKQYLQREDTFGDSFLAQELFEYQQTQES</sequence>